<feature type="domain" description="TRAP C4-dicarboxylate transport system permease DctM subunit" evidence="8">
    <location>
        <begin position="6"/>
        <end position="414"/>
    </location>
</feature>
<dbReference type="EMBL" id="BAAAKK010000004">
    <property type="protein sequence ID" value="GAA1422871.1"/>
    <property type="molecule type" value="Genomic_DNA"/>
</dbReference>
<evidence type="ECO:0000256" key="1">
    <source>
        <dbReference type="ARBA" id="ARBA00004429"/>
    </source>
</evidence>
<proteinExistence type="predicted"/>
<feature type="transmembrane region" description="Helical" evidence="7">
    <location>
        <begin position="215"/>
        <end position="233"/>
    </location>
</feature>
<evidence type="ECO:0000259" key="8">
    <source>
        <dbReference type="Pfam" id="PF06808"/>
    </source>
</evidence>
<gene>
    <name evidence="9" type="ORF">GCM10009640_16330</name>
</gene>
<feature type="transmembrane region" description="Helical" evidence="7">
    <location>
        <begin position="270"/>
        <end position="292"/>
    </location>
</feature>
<dbReference type="Proteomes" id="UP001501266">
    <property type="component" value="Unassembled WGS sequence"/>
</dbReference>
<keyword evidence="6 7" id="KW-0472">Membrane</keyword>
<feature type="transmembrane region" description="Helical" evidence="7">
    <location>
        <begin position="169"/>
        <end position="194"/>
    </location>
</feature>
<keyword evidence="4 7" id="KW-0812">Transmembrane</keyword>
<sequence>MPYALLGAFALLLLIGAPIGVALGLASMFGLEFFSAVPLEVTAQRMIAGIRSFPLMAIPLYILAGALMNASGITQRLVDFAYAIVGSIRGGLAHVTILTTAIFGGISGSQVADTSNVGRLMIPQMVKRGYKRTYAVSVMATAGAMFVTIPPSINLIVYGVLAQASIADLFFYGLIIGVVFVIVLMLAAYIFAVIQKQPAEARESFGNVMRAFGRAGWSLLLPVVIIGGIRIGAFTPTEGGAVAVVYALIVGFFLHREMTWKKLVHSLSESGMLVGVIMLVIAAAQMYSWALISGQIPQQITRALLAITDNPLLILLFINILLLLVGTVIETNAALIVFVPLLLPVATAVGIDPVHLGLVMVVNLGIGLLTPPVGLCLLVSCKIGKISISQAIPAMLPWFGICLAFLAGVTYLPVLFGWF</sequence>
<evidence type="ECO:0000313" key="10">
    <source>
        <dbReference type="Proteomes" id="UP001501266"/>
    </source>
</evidence>
<name>A0ABN1YUD6_9MICO</name>
<accession>A0ABN1YUD6</accession>
<feature type="transmembrane region" description="Helical" evidence="7">
    <location>
        <begin position="391"/>
        <end position="416"/>
    </location>
</feature>
<comment type="subcellular location">
    <subcellularLocation>
        <location evidence="1">Cell inner membrane</location>
        <topology evidence="1">Multi-pass membrane protein</topology>
    </subcellularLocation>
</comment>
<keyword evidence="10" id="KW-1185">Reference proteome</keyword>
<evidence type="ECO:0000256" key="3">
    <source>
        <dbReference type="ARBA" id="ARBA00022519"/>
    </source>
</evidence>
<dbReference type="InterPro" id="IPR004681">
    <property type="entry name" value="TRAP_DctM"/>
</dbReference>
<reference evidence="9 10" key="1">
    <citation type="journal article" date="2019" name="Int. J. Syst. Evol. Microbiol.">
        <title>The Global Catalogue of Microorganisms (GCM) 10K type strain sequencing project: providing services to taxonomists for standard genome sequencing and annotation.</title>
        <authorList>
            <consortium name="The Broad Institute Genomics Platform"/>
            <consortium name="The Broad Institute Genome Sequencing Center for Infectious Disease"/>
            <person name="Wu L."/>
            <person name="Ma J."/>
        </authorList>
    </citation>
    <scope>NUCLEOTIDE SEQUENCE [LARGE SCALE GENOMIC DNA]</scope>
    <source>
        <strain evidence="9 10">JCM 12398</strain>
    </source>
</reference>
<dbReference type="PANTHER" id="PTHR33362">
    <property type="entry name" value="SIALIC ACID TRAP TRANSPORTER PERMEASE PROTEIN SIAT-RELATED"/>
    <property type="match status" value="1"/>
</dbReference>
<feature type="transmembrane region" description="Helical" evidence="7">
    <location>
        <begin position="357"/>
        <end position="379"/>
    </location>
</feature>
<keyword evidence="2" id="KW-1003">Cell membrane</keyword>
<evidence type="ECO:0000256" key="6">
    <source>
        <dbReference type="ARBA" id="ARBA00023136"/>
    </source>
</evidence>
<evidence type="ECO:0000313" key="9">
    <source>
        <dbReference type="EMBL" id="GAA1422871.1"/>
    </source>
</evidence>
<keyword evidence="3" id="KW-0997">Cell inner membrane</keyword>
<feature type="transmembrane region" description="Helical" evidence="7">
    <location>
        <begin position="46"/>
        <end position="67"/>
    </location>
</feature>
<evidence type="ECO:0000256" key="5">
    <source>
        <dbReference type="ARBA" id="ARBA00022989"/>
    </source>
</evidence>
<dbReference type="RefSeq" id="WP_343919260.1">
    <property type="nucleotide sequence ID" value="NZ_BAAAKK010000004.1"/>
</dbReference>
<keyword evidence="5 7" id="KW-1133">Transmembrane helix</keyword>
<dbReference type="Pfam" id="PF06808">
    <property type="entry name" value="DctM"/>
    <property type="match status" value="1"/>
</dbReference>
<comment type="caution">
    <text evidence="9">The sequence shown here is derived from an EMBL/GenBank/DDBJ whole genome shotgun (WGS) entry which is preliminary data.</text>
</comment>
<evidence type="ECO:0000256" key="4">
    <source>
        <dbReference type="ARBA" id="ARBA00022692"/>
    </source>
</evidence>
<protein>
    <submittedName>
        <fullName evidence="9">TRAP transporter large permease</fullName>
    </submittedName>
</protein>
<feature type="transmembrane region" description="Helical" evidence="7">
    <location>
        <begin position="134"/>
        <end position="157"/>
    </location>
</feature>
<dbReference type="InterPro" id="IPR010656">
    <property type="entry name" value="DctM"/>
</dbReference>
<dbReference type="PANTHER" id="PTHR33362:SF2">
    <property type="entry name" value="TRAP TRANSPORTER LARGE PERMEASE PROTEIN"/>
    <property type="match status" value="1"/>
</dbReference>
<dbReference type="PIRSF" id="PIRSF006066">
    <property type="entry name" value="HI0050"/>
    <property type="match status" value="1"/>
</dbReference>
<dbReference type="NCBIfam" id="TIGR00786">
    <property type="entry name" value="dctM"/>
    <property type="match status" value="1"/>
</dbReference>
<evidence type="ECO:0000256" key="2">
    <source>
        <dbReference type="ARBA" id="ARBA00022475"/>
    </source>
</evidence>
<feature type="transmembrane region" description="Helical" evidence="7">
    <location>
        <begin position="312"/>
        <end position="329"/>
    </location>
</feature>
<feature type="transmembrane region" description="Helical" evidence="7">
    <location>
        <begin position="239"/>
        <end position="258"/>
    </location>
</feature>
<organism evidence="9 10">
    <name type="scientific">Agrococcus citreus</name>
    <dbReference type="NCBI Taxonomy" id="84643"/>
    <lineage>
        <taxon>Bacteria</taxon>
        <taxon>Bacillati</taxon>
        <taxon>Actinomycetota</taxon>
        <taxon>Actinomycetes</taxon>
        <taxon>Micrococcales</taxon>
        <taxon>Microbacteriaceae</taxon>
        <taxon>Agrococcus</taxon>
    </lineage>
</organism>
<evidence type="ECO:0000256" key="7">
    <source>
        <dbReference type="SAM" id="Phobius"/>
    </source>
</evidence>
<feature type="transmembrane region" description="Helical" evidence="7">
    <location>
        <begin position="334"/>
        <end position="351"/>
    </location>
</feature>